<proteinExistence type="predicted"/>
<comment type="caution">
    <text evidence="1">The sequence shown here is derived from an EMBL/GenBank/DDBJ whole genome shotgun (WGS) entry which is preliminary data.</text>
</comment>
<dbReference type="Gene3D" id="3.40.50.300">
    <property type="entry name" value="P-loop containing nucleotide triphosphate hydrolases"/>
    <property type="match status" value="1"/>
</dbReference>
<name>A0A919Y4T5_9BACL</name>
<protein>
    <recommendedName>
        <fullName evidence="3">ABC transporter ATP-binding protein</fullName>
    </recommendedName>
</protein>
<evidence type="ECO:0000313" key="1">
    <source>
        <dbReference type="EMBL" id="GIO42200.1"/>
    </source>
</evidence>
<sequence>MKLAILVLDEPSASLDPKSEYEMFQQLREVIPNKTTILITHRFSNVSIADEILVLSGGQLVEKASHRSLMEKNGVYCDLYNMQVNAYETEWKNSSSAVAQ</sequence>
<dbReference type="InterPro" id="IPR039421">
    <property type="entry name" value="Type_1_exporter"/>
</dbReference>
<dbReference type="GO" id="GO:0015421">
    <property type="term" value="F:ABC-type oligopeptide transporter activity"/>
    <property type="evidence" value="ECO:0007669"/>
    <property type="project" value="TreeGrafter"/>
</dbReference>
<dbReference type="EMBL" id="BORS01000006">
    <property type="protein sequence ID" value="GIO42200.1"/>
    <property type="molecule type" value="Genomic_DNA"/>
</dbReference>
<organism evidence="1 2">
    <name type="scientific">Paenibacillus apis</name>
    <dbReference type="NCBI Taxonomy" id="1792174"/>
    <lineage>
        <taxon>Bacteria</taxon>
        <taxon>Bacillati</taxon>
        <taxon>Bacillota</taxon>
        <taxon>Bacilli</taxon>
        <taxon>Bacillales</taxon>
        <taxon>Paenibacillaceae</taxon>
        <taxon>Paenibacillus</taxon>
    </lineage>
</organism>
<accession>A0A919Y4T5</accession>
<dbReference type="AlphaFoldDB" id="A0A919Y4T5"/>
<evidence type="ECO:0008006" key="3">
    <source>
        <dbReference type="Google" id="ProtNLM"/>
    </source>
</evidence>
<evidence type="ECO:0000313" key="2">
    <source>
        <dbReference type="Proteomes" id="UP000678895"/>
    </source>
</evidence>
<gene>
    <name evidence="1" type="ORF">J41TS4_19580</name>
</gene>
<reference evidence="1" key="1">
    <citation type="submission" date="2021-03" db="EMBL/GenBank/DDBJ databases">
        <title>Antimicrobial resistance genes in bacteria isolated from Japanese honey, and their potential for conferring macrolide and lincosamide resistance in the American foulbrood pathogen Paenibacillus larvae.</title>
        <authorList>
            <person name="Okamoto M."/>
            <person name="Kumagai M."/>
            <person name="Kanamori H."/>
            <person name="Takamatsu D."/>
        </authorList>
    </citation>
    <scope>NUCLEOTIDE SEQUENCE</scope>
    <source>
        <strain evidence="1">J41TS4</strain>
    </source>
</reference>
<dbReference type="InterPro" id="IPR027417">
    <property type="entry name" value="P-loop_NTPase"/>
</dbReference>
<keyword evidence="2" id="KW-1185">Reference proteome</keyword>
<dbReference type="PANTHER" id="PTHR43394">
    <property type="entry name" value="ATP-DEPENDENT PERMEASE MDL1, MITOCHONDRIAL"/>
    <property type="match status" value="1"/>
</dbReference>
<dbReference type="SUPFAM" id="SSF52540">
    <property type="entry name" value="P-loop containing nucleoside triphosphate hydrolases"/>
    <property type="match status" value="1"/>
</dbReference>
<dbReference type="Proteomes" id="UP000678895">
    <property type="component" value="Unassembled WGS sequence"/>
</dbReference>
<dbReference type="PANTHER" id="PTHR43394:SF1">
    <property type="entry name" value="ATP-BINDING CASSETTE SUB-FAMILY B MEMBER 10, MITOCHONDRIAL"/>
    <property type="match status" value="1"/>
</dbReference>
<dbReference type="RefSeq" id="WP_301626869.1">
    <property type="nucleotide sequence ID" value="NZ_BORS01000006.1"/>
</dbReference>